<feature type="transmembrane region" description="Helical" evidence="1">
    <location>
        <begin position="173"/>
        <end position="192"/>
    </location>
</feature>
<keyword evidence="1" id="KW-0812">Transmembrane</keyword>
<dbReference type="EMBL" id="RMBX01000001">
    <property type="protein sequence ID" value="RPD42797.1"/>
    <property type="molecule type" value="Genomic_DNA"/>
</dbReference>
<accession>A0A3N4MLD8</accession>
<comment type="caution">
    <text evidence="2">The sequence shown here is derived from an EMBL/GenBank/DDBJ whole genome shotgun (WGS) entry which is preliminary data.</text>
</comment>
<evidence type="ECO:0000256" key="1">
    <source>
        <dbReference type="SAM" id="Phobius"/>
    </source>
</evidence>
<organism evidence="2 3">
    <name type="scientific">Chitinophaga barathri</name>
    <dbReference type="NCBI Taxonomy" id="1647451"/>
    <lineage>
        <taxon>Bacteria</taxon>
        <taxon>Pseudomonadati</taxon>
        <taxon>Bacteroidota</taxon>
        <taxon>Chitinophagia</taxon>
        <taxon>Chitinophagales</taxon>
        <taxon>Chitinophagaceae</taxon>
        <taxon>Chitinophaga</taxon>
    </lineage>
</organism>
<proteinExistence type="predicted"/>
<dbReference type="Proteomes" id="UP000279089">
    <property type="component" value="Unassembled WGS sequence"/>
</dbReference>
<sequence length="197" mass="22855">MYYRGKEYIFSTQTLAMKQPLITPRLIVFAILFALAAFTFRLISSYGYFERTTEAPHIIDAHLMPGPPDRSFQDYSKRFFDSAYVRQAARHYNPNKYMHSYFILDLLFPFIYYCFFLALAGYWKGSTFYSVLRWAMVAVVLLDLAENTAFAYFLFHQEGNMHQFVAVFTTLKSVLFCLGMFAAAISFGVAGVNRLKK</sequence>
<feature type="transmembrane region" description="Helical" evidence="1">
    <location>
        <begin position="101"/>
        <end position="122"/>
    </location>
</feature>
<feature type="transmembrane region" description="Helical" evidence="1">
    <location>
        <begin position="134"/>
        <end position="153"/>
    </location>
</feature>
<name>A0A3N4MLD8_9BACT</name>
<evidence type="ECO:0000313" key="3">
    <source>
        <dbReference type="Proteomes" id="UP000279089"/>
    </source>
</evidence>
<feature type="transmembrane region" description="Helical" evidence="1">
    <location>
        <begin position="21"/>
        <end position="43"/>
    </location>
</feature>
<protein>
    <submittedName>
        <fullName evidence="2">Uncharacterized protein</fullName>
    </submittedName>
</protein>
<evidence type="ECO:0000313" key="2">
    <source>
        <dbReference type="EMBL" id="RPD42797.1"/>
    </source>
</evidence>
<keyword evidence="1" id="KW-1133">Transmembrane helix</keyword>
<keyword evidence="1" id="KW-0472">Membrane</keyword>
<keyword evidence="3" id="KW-1185">Reference proteome</keyword>
<gene>
    <name evidence="2" type="ORF">EG028_00420</name>
</gene>
<dbReference type="AlphaFoldDB" id="A0A3N4MLD8"/>
<reference evidence="3" key="1">
    <citation type="submission" date="2018-11" db="EMBL/GenBank/DDBJ databases">
        <title>Chitinophaga lutea sp.nov., isolate from arsenic contaminated soil.</title>
        <authorList>
            <person name="Zong Y."/>
        </authorList>
    </citation>
    <scope>NUCLEOTIDE SEQUENCE [LARGE SCALE GENOMIC DNA]</scope>
    <source>
        <strain evidence="3">YLT18</strain>
    </source>
</reference>